<reference evidence="2" key="1">
    <citation type="journal article" date="2013" name="Nat. Genet.">
        <title>The duck genome and transcriptome provide insight into an avian influenza virus reservoir species.</title>
        <authorList>
            <person name="Huang Y."/>
            <person name="Li Y."/>
            <person name="Burt D.W."/>
            <person name="Chen H."/>
            <person name="Zhang Y."/>
            <person name="Qian W."/>
            <person name="Kim H."/>
            <person name="Gan S."/>
            <person name="Zhao Y."/>
            <person name="Li J."/>
            <person name="Yi K."/>
            <person name="Feng H."/>
            <person name="Zhu P."/>
            <person name="Li B."/>
            <person name="Liu Q."/>
            <person name="Fairley S."/>
            <person name="Magor K.E."/>
            <person name="Du Z."/>
            <person name="Hu X."/>
            <person name="Goodman L."/>
            <person name="Tafer H."/>
            <person name="Vignal A."/>
            <person name="Lee T."/>
            <person name="Kim K.W."/>
            <person name="Sheng Z."/>
            <person name="An Y."/>
            <person name="Searle S."/>
            <person name="Herrero J."/>
            <person name="Groenen M.A."/>
            <person name="Crooijmans R.P."/>
            <person name="Faraut T."/>
            <person name="Cai Q."/>
            <person name="Webster R.G."/>
            <person name="Aldridge J.R."/>
            <person name="Warren W.C."/>
            <person name="Bartschat S."/>
            <person name="Kehr S."/>
            <person name="Marz M."/>
            <person name="Stadler P.F."/>
            <person name="Smith J."/>
            <person name="Kraus R.H."/>
            <person name="Zhao Y."/>
            <person name="Ren L."/>
            <person name="Fei J."/>
            <person name="Morisson M."/>
            <person name="Kaiser P."/>
            <person name="Griffin D.K."/>
            <person name="Rao M."/>
            <person name="Pitel F."/>
            <person name="Wang J."/>
            <person name="Li N."/>
        </authorList>
    </citation>
    <scope>NUCLEOTIDE SEQUENCE [LARGE SCALE GENOMIC DNA]</scope>
</reference>
<dbReference type="EMBL" id="KB742549">
    <property type="protein sequence ID" value="EOB07225.1"/>
    <property type="molecule type" value="Genomic_DNA"/>
</dbReference>
<accession>R0LZF1</accession>
<evidence type="ECO:0000313" key="2">
    <source>
        <dbReference type="Proteomes" id="UP000296049"/>
    </source>
</evidence>
<organism evidence="1 2">
    <name type="scientific">Anas platyrhynchos</name>
    <name type="common">Mallard</name>
    <name type="synonym">Anas boschas</name>
    <dbReference type="NCBI Taxonomy" id="8839"/>
    <lineage>
        <taxon>Eukaryota</taxon>
        <taxon>Metazoa</taxon>
        <taxon>Chordata</taxon>
        <taxon>Craniata</taxon>
        <taxon>Vertebrata</taxon>
        <taxon>Euteleostomi</taxon>
        <taxon>Archelosauria</taxon>
        <taxon>Archosauria</taxon>
        <taxon>Dinosauria</taxon>
        <taxon>Saurischia</taxon>
        <taxon>Theropoda</taxon>
        <taxon>Coelurosauria</taxon>
        <taxon>Aves</taxon>
        <taxon>Neognathae</taxon>
        <taxon>Galloanserae</taxon>
        <taxon>Anseriformes</taxon>
        <taxon>Anatidae</taxon>
        <taxon>Anatinae</taxon>
        <taxon>Anas</taxon>
    </lineage>
</organism>
<dbReference type="Proteomes" id="UP000296049">
    <property type="component" value="Unassembled WGS sequence"/>
</dbReference>
<sequence>MIAREWSFTEKVTVILTSKLYKVTAPGPRVSTIALSEFNINLLLCSEGTRILQHKPMSRLSSAPNAGTQIVTPIKNSLNITDVWDGIIDKGIHVKTYRTGSNTTIDEVLEEFKTE</sequence>
<dbReference type="AlphaFoldDB" id="R0LZF1"/>
<protein>
    <submittedName>
        <fullName evidence="1">Uncharacterized protein</fullName>
    </submittedName>
</protein>
<gene>
    <name evidence="1" type="ORF">Anapl_05790</name>
</gene>
<evidence type="ECO:0000313" key="1">
    <source>
        <dbReference type="EMBL" id="EOB07225.1"/>
    </source>
</evidence>
<keyword evidence="2" id="KW-1185">Reference proteome</keyword>
<proteinExistence type="predicted"/>
<name>R0LZF1_ANAPL</name>